<evidence type="ECO:0000256" key="4">
    <source>
        <dbReference type="ARBA" id="ARBA00023136"/>
    </source>
</evidence>
<evidence type="ECO:0000256" key="2">
    <source>
        <dbReference type="ARBA" id="ARBA00022692"/>
    </source>
</evidence>
<sequence>MSSIRTDALPGAAPVSPLRFRDFRLTLFASAAAFFGYSLLLPVVPMWAVSQGAGPFAAGAATGGFMAATVLAQFAMPSALRRFGYRPVLLAGALFLALPTPLLIVAQGETAAGVILGISVLRGVGFGVLTVCGSALIAELLPRRLVAKGSGLYGLAAGFPQLFGLPSGTWLAEHWGFAPVFLLATALPLCAVLPFLLLPVLRPRQEPKNKSSVAVVVKATWKPWLPMLAVSTGFGGLATFLPIVVASPSSTIALFVAPAAAVLSRWAAGHFGDRMAGPGRMLPAGLAASGLGLLGFALLSSNGPVVVLAVALFGLGFGVVQNDALVAMFARAPAGAASVSWNVAFDLGQGLGAVAVGAIVTGFSFPLAFGLLAVVAVGLLPVAWLARHGSAEAG</sequence>
<keyword evidence="2" id="KW-0812">Transmembrane</keyword>
<proteinExistence type="predicted"/>
<keyword evidence="3" id="KW-1133">Transmembrane helix</keyword>
<dbReference type="Gene3D" id="1.20.1250.20">
    <property type="entry name" value="MFS general substrate transporter like domains"/>
    <property type="match status" value="1"/>
</dbReference>
<dbReference type="InterPro" id="IPR011701">
    <property type="entry name" value="MFS"/>
</dbReference>
<evidence type="ECO:0000313" key="5">
    <source>
        <dbReference type="EMBL" id="SDD34058.1"/>
    </source>
</evidence>
<accession>A0A1G6TY96</accession>
<keyword evidence="6" id="KW-1185">Reference proteome</keyword>
<dbReference type="STRING" id="530584.SAMN05421630_107365"/>
<dbReference type="InterPro" id="IPR036259">
    <property type="entry name" value="MFS_trans_sf"/>
</dbReference>
<evidence type="ECO:0000256" key="1">
    <source>
        <dbReference type="ARBA" id="ARBA00004651"/>
    </source>
</evidence>
<dbReference type="GO" id="GO:0005886">
    <property type="term" value="C:plasma membrane"/>
    <property type="evidence" value="ECO:0007669"/>
    <property type="project" value="UniProtKB-SubCell"/>
</dbReference>
<dbReference type="SUPFAM" id="SSF103473">
    <property type="entry name" value="MFS general substrate transporter"/>
    <property type="match status" value="1"/>
</dbReference>
<dbReference type="GO" id="GO:0022857">
    <property type="term" value="F:transmembrane transporter activity"/>
    <property type="evidence" value="ECO:0007669"/>
    <property type="project" value="InterPro"/>
</dbReference>
<dbReference type="InterPro" id="IPR052714">
    <property type="entry name" value="MFS_Exporter"/>
</dbReference>
<name>A0A1G6TY96_9PSEU</name>
<dbReference type="EMBL" id="FMZE01000007">
    <property type="protein sequence ID" value="SDD34058.1"/>
    <property type="molecule type" value="Genomic_DNA"/>
</dbReference>
<evidence type="ECO:0000256" key="3">
    <source>
        <dbReference type="ARBA" id="ARBA00022989"/>
    </source>
</evidence>
<gene>
    <name evidence="5" type="ORF">SAMN05421630_107365</name>
</gene>
<protein>
    <submittedName>
        <fullName evidence="5">Predicted arabinose efflux permease, MFS family</fullName>
    </submittedName>
</protein>
<dbReference type="PANTHER" id="PTHR23531">
    <property type="entry name" value="QUINOLENE RESISTANCE PROTEIN NORA"/>
    <property type="match status" value="1"/>
</dbReference>
<reference evidence="5 6" key="1">
    <citation type="submission" date="2016-10" db="EMBL/GenBank/DDBJ databases">
        <authorList>
            <person name="de Groot N.N."/>
        </authorList>
    </citation>
    <scope>NUCLEOTIDE SEQUENCE [LARGE SCALE GENOMIC DNA]</scope>
    <source>
        <strain evidence="5 6">CGMCC 4.5506</strain>
    </source>
</reference>
<dbReference type="RefSeq" id="WP_245865385.1">
    <property type="nucleotide sequence ID" value="NZ_CP016353.1"/>
</dbReference>
<dbReference type="Pfam" id="PF07690">
    <property type="entry name" value="MFS_1"/>
    <property type="match status" value="1"/>
</dbReference>
<evidence type="ECO:0000313" key="6">
    <source>
        <dbReference type="Proteomes" id="UP000199494"/>
    </source>
</evidence>
<organism evidence="5 6">
    <name type="scientific">Prauserella marina</name>
    <dbReference type="NCBI Taxonomy" id="530584"/>
    <lineage>
        <taxon>Bacteria</taxon>
        <taxon>Bacillati</taxon>
        <taxon>Actinomycetota</taxon>
        <taxon>Actinomycetes</taxon>
        <taxon>Pseudonocardiales</taxon>
        <taxon>Pseudonocardiaceae</taxon>
        <taxon>Prauserella</taxon>
    </lineage>
</organism>
<comment type="subcellular location">
    <subcellularLocation>
        <location evidence="1">Cell membrane</location>
        <topology evidence="1">Multi-pass membrane protein</topology>
    </subcellularLocation>
</comment>
<dbReference type="PROSITE" id="PS50850">
    <property type="entry name" value="MFS"/>
    <property type="match status" value="1"/>
</dbReference>
<dbReference type="InterPro" id="IPR020846">
    <property type="entry name" value="MFS_dom"/>
</dbReference>
<keyword evidence="4" id="KW-0472">Membrane</keyword>
<dbReference type="PANTHER" id="PTHR23531:SF1">
    <property type="entry name" value="QUINOLENE RESISTANCE PROTEIN NORA"/>
    <property type="match status" value="1"/>
</dbReference>
<dbReference type="Proteomes" id="UP000199494">
    <property type="component" value="Unassembled WGS sequence"/>
</dbReference>
<dbReference type="AlphaFoldDB" id="A0A1G6TY96"/>